<proteinExistence type="predicted"/>
<comment type="caution">
    <text evidence="2">The sequence shown here is derived from an EMBL/GenBank/DDBJ whole genome shotgun (WGS) entry which is preliminary data.</text>
</comment>
<protein>
    <recommendedName>
        <fullName evidence="4">Autophagy-related protein 16 domain-containing protein</fullName>
    </recommendedName>
</protein>
<accession>A0A4S8R912</accession>
<evidence type="ECO:0000313" key="2">
    <source>
        <dbReference type="EMBL" id="THV54160.1"/>
    </source>
</evidence>
<name>A0A4S8R912_9HELO</name>
<evidence type="ECO:0008006" key="4">
    <source>
        <dbReference type="Google" id="ProtNLM"/>
    </source>
</evidence>
<gene>
    <name evidence="2" type="ORF">BGAL_0033g00330</name>
</gene>
<organism evidence="2 3">
    <name type="scientific">Botrytis galanthina</name>
    <dbReference type="NCBI Taxonomy" id="278940"/>
    <lineage>
        <taxon>Eukaryota</taxon>
        <taxon>Fungi</taxon>
        <taxon>Dikarya</taxon>
        <taxon>Ascomycota</taxon>
        <taxon>Pezizomycotina</taxon>
        <taxon>Leotiomycetes</taxon>
        <taxon>Helotiales</taxon>
        <taxon>Sclerotiniaceae</taxon>
        <taxon>Botrytis</taxon>
    </lineage>
</organism>
<evidence type="ECO:0000256" key="1">
    <source>
        <dbReference type="SAM" id="Coils"/>
    </source>
</evidence>
<dbReference type="AlphaFoldDB" id="A0A4S8R912"/>
<dbReference type="EMBL" id="PQXL01000033">
    <property type="protein sequence ID" value="THV54160.1"/>
    <property type="molecule type" value="Genomic_DNA"/>
</dbReference>
<dbReference type="OrthoDB" id="3551852at2759"/>
<sequence>MDTTIQESRYSLPESNSEHNIYYGIVFPKRKRSKATETGGDRARMRLDAINQDTSKRVCNSASISTGPRVIVSAKNDIPVQPSLPSSSLNNEFESITGHFTDLTKKQNGLSDISEDDETTSLNTLLGTITECERSLASVKKNAVAYRDSTAELRAKLRVAETESKESTAAFSGEIMNLKKDIRARDDEIARLRGETDKLSRQKDKNAKLVLRNSKLESKMEVQPAKLKELEDWRIRMRRMLSEGDAPS</sequence>
<reference evidence="2 3" key="1">
    <citation type="submission" date="2017-12" db="EMBL/GenBank/DDBJ databases">
        <title>Comparative genomics of Botrytis spp.</title>
        <authorList>
            <person name="Valero-Jimenez C.A."/>
            <person name="Tapia P."/>
            <person name="Veloso J."/>
            <person name="Silva-Moreno E."/>
            <person name="Staats M."/>
            <person name="Valdes J.H."/>
            <person name="Van Kan J.A.L."/>
        </authorList>
    </citation>
    <scope>NUCLEOTIDE SEQUENCE [LARGE SCALE GENOMIC DNA]</scope>
    <source>
        <strain evidence="2 3">MUCL435</strain>
    </source>
</reference>
<feature type="coiled-coil region" evidence="1">
    <location>
        <begin position="175"/>
        <end position="219"/>
    </location>
</feature>
<keyword evidence="3" id="KW-1185">Reference proteome</keyword>
<keyword evidence="1" id="KW-0175">Coiled coil</keyword>
<evidence type="ECO:0000313" key="3">
    <source>
        <dbReference type="Proteomes" id="UP000308671"/>
    </source>
</evidence>
<dbReference type="Proteomes" id="UP000308671">
    <property type="component" value="Unassembled WGS sequence"/>
</dbReference>